<dbReference type="EMBL" id="ML178838">
    <property type="protein sequence ID" value="TFK98611.1"/>
    <property type="molecule type" value="Genomic_DNA"/>
</dbReference>
<proteinExistence type="predicted"/>
<accession>A0A5C3QA28</accession>
<evidence type="ECO:0000313" key="3">
    <source>
        <dbReference type="Proteomes" id="UP000305067"/>
    </source>
</evidence>
<evidence type="ECO:0000313" key="2">
    <source>
        <dbReference type="EMBL" id="TFK98611.1"/>
    </source>
</evidence>
<name>A0A5C3QA28_9AGAR</name>
<protein>
    <submittedName>
        <fullName evidence="2">Uncharacterized protein</fullName>
    </submittedName>
</protein>
<reference evidence="2 3" key="1">
    <citation type="journal article" date="2019" name="Nat. Ecol. Evol.">
        <title>Megaphylogeny resolves global patterns of mushroom evolution.</title>
        <authorList>
            <person name="Varga T."/>
            <person name="Krizsan K."/>
            <person name="Foldi C."/>
            <person name="Dima B."/>
            <person name="Sanchez-Garcia M."/>
            <person name="Sanchez-Ramirez S."/>
            <person name="Szollosi G.J."/>
            <person name="Szarkandi J.G."/>
            <person name="Papp V."/>
            <person name="Albert L."/>
            <person name="Andreopoulos W."/>
            <person name="Angelini C."/>
            <person name="Antonin V."/>
            <person name="Barry K.W."/>
            <person name="Bougher N.L."/>
            <person name="Buchanan P."/>
            <person name="Buyck B."/>
            <person name="Bense V."/>
            <person name="Catcheside P."/>
            <person name="Chovatia M."/>
            <person name="Cooper J."/>
            <person name="Damon W."/>
            <person name="Desjardin D."/>
            <person name="Finy P."/>
            <person name="Geml J."/>
            <person name="Haridas S."/>
            <person name="Hughes K."/>
            <person name="Justo A."/>
            <person name="Karasinski D."/>
            <person name="Kautmanova I."/>
            <person name="Kiss B."/>
            <person name="Kocsube S."/>
            <person name="Kotiranta H."/>
            <person name="LaButti K.M."/>
            <person name="Lechner B.E."/>
            <person name="Liimatainen K."/>
            <person name="Lipzen A."/>
            <person name="Lukacs Z."/>
            <person name="Mihaltcheva S."/>
            <person name="Morgado L.N."/>
            <person name="Niskanen T."/>
            <person name="Noordeloos M.E."/>
            <person name="Ohm R.A."/>
            <person name="Ortiz-Santana B."/>
            <person name="Ovrebo C."/>
            <person name="Racz N."/>
            <person name="Riley R."/>
            <person name="Savchenko A."/>
            <person name="Shiryaev A."/>
            <person name="Soop K."/>
            <person name="Spirin V."/>
            <person name="Szebenyi C."/>
            <person name="Tomsovsky M."/>
            <person name="Tulloss R.E."/>
            <person name="Uehling J."/>
            <person name="Grigoriev I.V."/>
            <person name="Vagvolgyi C."/>
            <person name="Papp T."/>
            <person name="Martin F.M."/>
            <person name="Miettinen O."/>
            <person name="Hibbett D.S."/>
            <person name="Nagy L.G."/>
        </authorList>
    </citation>
    <scope>NUCLEOTIDE SEQUENCE [LARGE SCALE GENOMIC DNA]</scope>
    <source>
        <strain evidence="2 3">CBS 309.79</strain>
    </source>
</reference>
<keyword evidence="3" id="KW-1185">Reference proteome</keyword>
<organism evidence="2 3">
    <name type="scientific">Pterulicium gracile</name>
    <dbReference type="NCBI Taxonomy" id="1884261"/>
    <lineage>
        <taxon>Eukaryota</taxon>
        <taxon>Fungi</taxon>
        <taxon>Dikarya</taxon>
        <taxon>Basidiomycota</taxon>
        <taxon>Agaricomycotina</taxon>
        <taxon>Agaricomycetes</taxon>
        <taxon>Agaricomycetidae</taxon>
        <taxon>Agaricales</taxon>
        <taxon>Pleurotineae</taxon>
        <taxon>Pterulaceae</taxon>
        <taxon>Pterulicium</taxon>
    </lineage>
</organism>
<dbReference type="AlphaFoldDB" id="A0A5C3QA28"/>
<evidence type="ECO:0000256" key="1">
    <source>
        <dbReference type="SAM" id="MobiDB-lite"/>
    </source>
</evidence>
<gene>
    <name evidence="2" type="ORF">BDV98DRAFT_584745</name>
</gene>
<feature type="region of interest" description="Disordered" evidence="1">
    <location>
        <begin position="65"/>
        <end position="92"/>
    </location>
</feature>
<sequence length="180" mass="20235">MAIVSEKGWYGFGLLLQLATTEFFNEPPRRLILAAPPWSNDGPEIENPVVGCSELKAVVPPLTEDSNVMNGHEMNSDQDLDDNAHRAPPSAPYRLRPRTAFVAVVPGVQPRTGRKWWPETNMWKQNGKRRHSRSTQTVVQGDWILEGNARVVASSEWGEQASDINGEFDIMMDKRKTPLK</sequence>
<dbReference type="Proteomes" id="UP000305067">
    <property type="component" value="Unassembled WGS sequence"/>
</dbReference>